<dbReference type="Pfam" id="PF00505">
    <property type="entry name" value="HMG_box"/>
    <property type="match status" value="1"/>
</dbReference>
<evidence type="ECO:0000313" key="7">
    <source>
        <dbReference type="Proteomes" id="UP000629468"/>
    </source>
</evidence>
<dbReference type="Proteomes" id="UP000629468">
    <property type="component" value="Unassembled WGS sequence"/>
</dbReference>
<feature type="compositionally biased region" description="Polar residues" evidence="4">
    <location>
        <begin position="150"/>
        <end position="160"/>
    </location>
</feature>
<evidence type="ECO:0000256" key="2">
    <source>
        <dbReference type="ARBA" id="ARBA00023163"/>
    </source>
</evidence>
<dbReference type="GO" id="GO:0000978">
    <property type="term" value="F:RNA polymerase II cis-regulatory region sequence-specific DNA binding"/>
    <property type="evidence" value="ECO:0007669"/>
    <property type="project" value="TreeGrafter"/>
</dbReference>
<dbReference type="EMBL" id="JABXXO010000011">
    <property type="protein sequence ID" value="KAF7763716.1"/>
    <property type="molecule type" value="Genomic_DNA"/>
</dbReference>
<dbReference type="SMART" id="SM00398">
    <property type="entry name" value="HMG"/>
    <property type="match status" value="1"/>
</dbReference>
<keyword evidence="1 3" id="KW-0238">DNA-binding</keyword>
<dbReference type="GO" id="GO:0001228">
    <property type="term" value="F:DNA-binding transcription activator activity, RNA polymerase II-specific"/>
    <property type="evidence" value="ECO:0007669"/>
    <property type="project" value="TreeGrafter"/>
</dbReference>
<feature type="compositionally biased region" description="Basic and acidic residues" evidence="4">
    <location>
        <begin position="1"/>
        <end position="11"/>
    </location>
</feature>
<dbReference type="PROSITE" id="PS50118">
    <property type="entry name" value="HMG_BOX_2"/>
    <property type="match status" value="1"/>
</dbReference>
<feature type="compositionally biased region" description="Basic and acidic residues" evidence="4">
    <location>
        <begin position="99"/>
        <end position="114"/>
    </location>
</feature>
<dbReference type="CDD" id="cd01389">
    <property type="entry name" value="HMG-box_ROX1-like"/>
    <property type="match status" value="1"/>
</dbReference>
<evidence type="ECO:0000259" key="5">
    <source>
        <dbReference type="PROSITE" id="PS50118"/>
    </source>
</evidence>
<organism evidence="6 7">
    <name type="scientific">Agaricus bisporus var. burnettii</name>
    <dbReference type="NCBI Taxonomy" id="192524"/>
    <lineage>
        <taxon>Eukaryota</taxon>
        <taxon>Fungi</taxon>
        <taxon>Dikarya</taxon>
        <taxon>Basidiomycota</taxon>
        <taxon>Agaricomycotina</taxon>
        <taxon>Agaricomycetes</taxon>
        <taxon>Agaricomycetidae</taxon>
        <taxon>Agaricales</taxon>
        <taxon>Agaricineae</taxon>
        <taxon>Agaricaceae</taxon>
        <taxon>Agaricus</taxon>
    </lineage>
</organism>
<dbReference type="OMA" id="ALWANME"/>
<evidence type="ECO:0000256" key="1">
    <source>
        <dbReference type="ARBA" id="ARBA00023125"/>
    </source>
</evidence>
<comment type="caution">
    <text evidence="6">The sequence shown here is derived from an EMBL/GenBank/DDBJ whole genome shotgun (WGS) entry which is preliminary data.</text>
</comment>
<accession>A0A8H7C5P7</accession>
<feature type="region of interest" description="Disordered" evidence="4">
    <location>
        <begin position="1"/>
        <end position="114"/>
    </location>
</feature>
<reference evidence="6 7" key="1">
    <citation type="journal article" name="Sci. Rep.">
        <title>Telomere-to-telomere assembled and centromere annotated genomes of the two main subspecies of the button mushroom Agaricus bisporus reveal especially polymorphic chromosome ends.</title>
        <authorList>
            <person name="Sonnenberg A.S.M."/>
            <person name="Sedaghat-Telgerd N."/>
            <person name="Lavrijssen B."/>
            <person name="Ohm R.A."/>
            <person name="Hendrickx P.M."/>
            <person name="Scholtmeijer K."/>
            <person name="Baars J.J.P."/>
            <person name="van Peer A."/>
        </authorList>
    </citation>
    <scope>NUCLEOTIDE SEQUENCE [LARGE SCALE GENOMIC DNA]</scope>
    <source>
        <strain evidence="6 7">H119_p4</strain>
    </source>
</reference>
<dbReference type="GO" id="GO:0030154">
    <property type="term" value="P:cell differentiation"/>
    <property type="evidence" value="ECO:0007669"/>
    <property type="project" value="TreeGrafter"/>
</dbReference>
<feature type="domain" description="HMG box" evidence="5">
    <location>
        <begin position="112"/>
        <end position="188"/>
    </location>
</feature>
<name>A0A8H7C5P7_AGABI</name>
<feature type="compositionally biased region" description="Polar residues" evidence="4">
    <location>
        <begin position="36"/>
        <end position="54"/>
    </location>
</feature>
<gene>
    <name evidence="6" type="ORF">Agabi119p4_8253</name>
</gene>
<dbReference type="InterPro" id="IPR009071">
    <property type="entry name" value="HMG_box_dom"/>
</dbReference>
<feature type="region of interest" description="Disordered" evidence="4">
    <location>
        <begin position="377"/>
        <end position="410"/>
    </location>
</feature>
<proteinExistence type="predicted"/>
<feature type="compositionally biased region" description="Polar residues" evidence="4">
    <location>
        <begin position="399"/>
        <end position="410"/>
    </location>
</feature>
<evidence type="ECO:0000313" key="6">
    <source>
        <dbReference type="EMBL" id="KAF7763716.1"/>
    </source>
</evidence>
<dbReference type="InterPro" id="IPR036910">
    <property type="entry name" value="HMG_box_dom_sf"/>
</dbReference>
<dbReference type="PANTHER" id="PTHR10270">
    <property type="entry name" value="SOX TRANSCRIPTION FACTOR"/>
    <property type="match status" value="1"/>
</dbReference>
<dbReference type="PANTHER" id="PTHR10270:SF161">
    <property type="entry name" value="SEX-DETERMINING REGION Y PROTEIN"/>
    <property type="match status" value="1"/>
</dbReference>
<dbReference type="AlphaFoldDB" id="A0A8H7C5P7"/>
<sequence length="517" mass="56761">MPALRTRDTRSLEVTTESPQAPALAIISPTPRAFTFPSTHNLADSPYSSPSNSPFEPDLLPVSHRTHSPLQLAPPPSTSPRPLTHQRRKSSISSITDDEQSRRPRKGDSDYIKRPENAFILFRRKCCEERQAVEDSKQDGPTKRQRQADLSKTISQQWKSLTPEERKVWEDKAKERKKEHEALYPNYVYRPQRTKDKAKVASSKKTSALFKGVKNDGSQAAEVDTDIDSADSTGSVSFVVPMGSSRHHGRSASVPTPPPYQSIVLPYLYSSVTPSCPTSPSLLPMITRRASMNHHHHLDDGMVNSFDFLPNDHFMPPPPPISNSYADQTPTAASTGFEAIQSSEFLRDIFSMPNISNTNDIYQPALHLNNDNHLSASPASSIGSSSGPSSPSAGPYTPLSMSHQSPTSSASFTQNVNLEYSTDLFPQQDLSSYPWDTTSIWPTGVPSYDDDGSSNLLLGDDFNLDSIPPIELGSCNENGKFGNELDEPNATGSALQFGQEFASALGFDEMMAGHQGY</sequence>
<feature type="compositionally biased region" description="Low complexity" evidence="4">
    <location>
        <begin position="377"/>
        <end position="395"/>
    </location>
</feature>
<protein>
    <submittedName>
        <fullName evidence="6">Transcriptional regulator family: HMG</fullName>
    </submittedName>
</protein>
<keyword evidence="2" id="KW-0804">Transcription</keyword>
<feature type="DNA-binding region" description="HMG box" evidence="3">
    <location>
        <begin position="112"/>
        <end position="188"/>
    </location>
</feature>
<dbReference type="SUPFAM" id="SSF47095">
    <property type="entry name" value="HMG-box"/>
    <property type="match status" value="1"/>
</dbReference>
<dbReference type="SMR" id="A0A8H7C5P7"/>
<dbReference type="GO" id="GO:0000122">
    <property type="term" value="P:negative regulation of transcription by RNA polymerase II"/>
    <property type="evidence" value="ECO:0007669"/>
    <property type="project" value="TreeGrafter"/>
</dbReference>
<feature type="compositionally biased region" description="Basic and acidic residues" evidence="4">
    <location>
        <begin position="132"/>
        <end position="149"/>
    </location>
</feature>
<feature type="region of interest" description="Disordered" evidence="4">
    <location>
        <begin position="132"/>
        <end position="176"/>
    </location>
</feature>
<keyword evidence="3" id="KW-0539">Nucleus</keyword>
<evidence type="ECO:0000256" key="3">
    <source>
        <dbReference type="PROSITE-ProRule" id="PRU00267"/>
    </source>
</evidence>
<feature type="compositionally biased region" description="Basic and acidic residues" evidence="4">
    <location>
        <begin position="162"/>
        <end position="176"/>
    </location>
</feature>
<dbReference type="Gene3D" id="1.10.30.10">
    <property type="entry name" value="High mobility group box domain"/>
    <property type="match status" value="1"/>
</dbReference>
<dbReference type="GO" id="GO:0005634">
    <property type="term" value="C:nucleus"/>
    <property type="evidence" value="ECO:0007669"/>
    <property type="project" value="UniProtKB-UniRule"/>
</dbReference>
<evidence type="ECO:0000256" key="4">
    <source>
        <dbReference type="SAM" id="MobiDB-lite"/>
    </source>
</evidence>
<dbReference type="InterPro" id="IPR050140">
    <property type="entry name" value="SRY-related_HMG-box_TF-like"/>
</dbReference>